<comment type="caution">
    <text evidence="1">The sequence shown here is derived from an EMBL/GenBank/DDBJ whole genome shotgun (WGS) entry which is preliminary data.</text>
</comment>
<accession>A0ABN3IND3</accession>
<dbReference type="EMBL" id="BAAARW010000006">
    <property type="protein sequence ID" value="GAA2409416.1"/>
    <property type="molecule type" value="Genomic_DNA"/>
</dbReference>
<organism evidence="1 2">
    <name type="scientific">Actinomadura vinacea</name>
    <dbReference type="NCBI Taxonomy" id="115336"/>
    <lineage>
        <taxon>Bacteria</taxon>
        <taxon>Bacillati</taxon>
        <taxon>Actinomycetota</taxon>
        <taxon>Actinomycetes</taxon>
        <taxon>Streptosporangiales</taxon>
        <taxon>Thermomonosporaceae</taxon>
        <taxon>Actinomadura</taxon>
    </lineage>
</organism>
<dbReference type="Pfam" id="PF05331">
    <property type="entry name" value="DUF742"/>
    <property type="match status" value="1"/>
</dbReference>
<dbReference type="PANTHER" id="PTHR36221:SF1">
    <property type="entry name" value="DUF742 DOMAIN-CONTAINING PROTEIN"/>
    <property type="match status" value="1"/>
</dbReference>
<gene>
    <name evidence="1" type="ORF">GCM10010191_17530</name>
</gene>
<dbReference type="PANTHER" id="PTHR36221">
    <property type="entry name" value="DUF742 DOMAIN-CONTAINING PROTEIN"/>
    <property type="match status" value="1"/>
</dbReference>
<dbReference type="Proteomes" id="UP001501231">
    <property type="component" value="Unassembled WGS sequence"/>
</dbReference>
<evidence type="ECO:0000313" key="1">
    <source>
        <dbReference type="EMBL" id="GAA2409416.1"/>
    </source>
</evidence>
<name>A0ABN3IND3_9ACTN</name>
<reference evidence="1 2" key="1">
    <citation type="journal article" date="2019" name="Int. J. Syst. Evol. Microbiol.">
        <title>The Global Catalogue of Microorganisms (GCM) 10K type strain sequencing project: providing services to taxonomists for standard genome sequencing and annotation.</title>
        <authorList>
            <consortium name="The Broad Institute Genomics Platform"/>
            <consortium name="The Broad Institute Genome Sequencing Center for Infectious Disease"/>
            <person name="Wu L."/>
            <person name="Ma J."/>
        </authorList>
    </citation>
    <scope>NUCLEOTIDE SEQUENCE [LARGE SCALE GENOMIC DNA]</scope>
    <source>
        <strain evidence="1 2">JCM 3325</strain>
    </source>
</reference>
<protein>
    <submittedName>
        <fullName evidence="1">DUF742 domain-containing protein</fullName>
    </submittedName>
</protein>
<proteinExistence type="predicted"/>
<dbReference type="InterPro" id="IPR007995">
    <property type="entry name" value="DUF742"/>
</dbReference>
<evidence type="ECO:0000313" key="2">
    <source>
        <dbReference type="Proteomes" id="UP001501231"/>
    </source>
</evidence>
<keyword evidence="2" id="KW-1185">Reference proteome</keyword>
<sequence>MDPRDMESPRERWIDADAGPLVRPYALTRGRTKAPGIRLDLITMLVATGLRPGERARLSHEQRRMLELCRTPATLADLTSDLDLPLGVVQVLLADLLQQGLLEEPRSASLAERPSPEILQRVLDDLRAL</sequence>